<evidence type="ECO:0000256" key="2">
    <source>
        <dbReference type="PROSITE-ProRule" id="PRU00169"/>
    </source>
</evidence>
<dbReference type="PANTHER" id="PTHR43214:SF44">
    <property type="entry name" value="TWO-COMPONENT RESPONSE REGULATOR"/>
    <property type="match status" value="1"/>
</dbReference>
<dbReference type="AlphaFoldDB" id="A0A1Y2K785"/>
<name>A0A1Y2K785_9PROT</name>
<dbReference type="Pfam" id="PF00072">
    <property type="entry name" value="Response_reg"/>
    <property type="match status" value="1"/>
</dbReference>
<gene>
    <name evidence="5" type="ORF">MAIT1_04086</name>
</gene>
<protein>
    <submittedName>
        <fullName evidence="5">Putative LuxR family transcriptional regulator</fullName>
    </submittedName>
</protein>
<dbReference type="InterPro" id="IPR039420">
    <property type="entry name" value="WalR-like"/>
</dbReference>
<feature type="domain" description="Response regulatory" evidence="4">
    <location>
        <begin position="1"/>
        <end position="112"/>
    </location>
</feature>
<dbReference type="Pfam" id="PF00196">
    <property type="entry name" value="GerE"/>
    <property type="match status" value="1"/>
</dbReference>
<dbReference type="EMBL" id="LVJN01000019">
    <property type="protein sequence ID" value="OSM04222.1"/>
    <property type="molecule type" value="Genomic_DNA"/>
</dbReference>
<accession>A0A1Y2K785</accession>
<keyword evidence="2" id="KW-0597">Phosphoprotein</keyword>
<dbReference type="PROSITE" id="PS50110">
    <property type="entry name" value="RESPONSE_REGULATORY"/>
    <property type="match status" value="1"/>
</dbReference>
<dbReference type="GO" id="GO:0003677">
    <property type="term" value="F:DNA binding"/>
    <property type="evidence" value="ECO:0007669"/>
    <property type="project" value="UniProtKB-KW"/>
</dbReference>
<dbReference type="Gene3D" id="3.40.50.2300">
    <property type="match status" value="1"/>
</dbReference>
<evidence type="ECO:0000313" key="5">
    <source>
        <dbReference type="EMBL" id="OSM04222.1"/>
    </source>
</evidence>
<dbReference type="GO" id="GO:0000160">
    <property type="term" value="P:phosphorelay signal transduction system"/>
    <property type="evidence" value="ECO:0007669"/>
    <property type="project" value="InterPro"/>
</dbReference>
<dbReference type="CDD" id="cd06170">
    <property type="entry name" value="LuxR_C_like"/>
    <property type="match status" value="1"/>
</dbReference>
<feature type="domain" description="HTH luxR-type" evidence="3">
    <location>
        <begin position="128"/>
        <end position="193"/>
    </location>
</feature>
<sequence>MLNSDPLSTTLYNRMLEPSGITPTPHSTIQTLFACEPTGSPAVILADMLFPDWAPLRLLSALRSREILHPVIFMSHRVETETLQEILEANAFAFIKKPINQVKLLELTSRALAWDEPRQAHLLRTQQTRRALRAMGAREREALQMSVGGLSARQIAERLGVSPRTVEKQKTAALRKLDVGSMAEAAALMAQREVSCALLGVPG</sequence>
<dbReference type="STRING" id="1434232.MAIT1_04086"/>
<dbReference type="PRINTS" id="PR00038">
    <property type="entry name" value="HTHLUXR"/>
</dbReference>
<dbReference type="PROSITE" id="PS00622">
    <property type="entry name" value="HTH_LUXR_1"/>
    <property type="match status" value="1"/>
</dbReference>
<keyword evidence="1" id="KW-0238">DNA-binding</keyword>
<evidence type="ECO:0000259" key="4">
    <source>
        <dbReference type="PROSITE" id="PS50110"/>
    </source>
</evidence>
<dbReference type="SUPFAM" id="SSF46894">
    <property type="entry name" value="C-terminal effector domain of the bipartite response regulators"/>
    <property type="match status" value="1"/>
</dbReference>
<proteinExistence type="predicted"/>
<dbReference type="Proteomes" id="UP000194003">
    <property type="component" value="Unassembled WGS sequence"/>
</dbReference>
<comment type="caution">
    <text evidence="5">The sequence shown here is derived from an EMBL/GenBank/DDBJ whole genome shotgun (WGS) entry which is preliminary data.</text>
</comment>
<dbReference type="GO" id="GO:0006355">
    <property type="term" value="P:regulation of DNA-templated transcription"/>
    <property type="evidence" value="ECO:0007669"/>
    <property type="project" value="InterPro"/>
</dbReference>
<dbReference type="InterPro" id="IPR036388">
    <property type="entry name" value="WH-like_DNA-bd_sf"/>
</dbReference>
<reference evidence="5 6" key="1">
    <citation type="journal article" date="2016" name="BMC Genomics">
        <title>Combined genomic and structural analyses of a cultured magnetotactic bacterium reveals its niche adaptation to a dynamic environment.</title>
        <authorList>
            <person name="Araujo A.C."/>
            <person name="Morillo V."/>
            <person name="Cypriano J."/>
            <person name="Teixeira L.C."/>
            <person name="Leao P."/>
            <person name="Lyra S."/>
            <person name="Almeida L.G."/>
            <person name="Bazylinski D.A."/>
            <person name="Vasconcellos A.T."/>
            <person name="Abreu F."/>
            <person name="Lins U."/>
        </authorList>
    </citation>
    <scope>NUCLEOTIDE SEQUENCE [LARGE SCALE GENOMIC DNA]</scope>
    <source>
        <strain evidence="5 6">IT-1</strain>
    </source>
</reference>
<dbReference type="PROSITE" id="PS50043">
    <property type="entry name" value="HTH_LUXR_2"/>
    <property type="match status" value="1"/>
</dbReference>
<evidence type="ECO:0000313" key="6">
    <source>
        <dbReference type="Proteomes" id="UP000194003"/>
    </source>
</evidence>
<dbReference type="SMART" id="SM00421">
    <property type="entry name" value="HTH_LUXR"/>
    <property type="match status" value="1"/>
</dbReference>
<dbReference type="SUPFAM" id="SSF52172">
    <property type="entry name" value="CheY-like"/>
    <property type="match status" value="1"/>
</dbReference>
<feature type="modified residue" description="4-aspartylphosphate" evidence="2">
    <location>
        <position position="47"/>
    </location>
</feature>
<organism evidence="5 6">
    <name type="scientific">Magnetofaba australis IT-1</name>
    <dbReference type="NCBI Taxonomy" id="1434232"/>
    <lineage>
        <taxon>Bacteria</taxon>
        <taxon>Pseudomonadati</taxon>
        <taxon>Pseudomonadota</taxon>
        <taxon>Magnetococcia</taxon>
        <taxon>Magnetococcales</taxon>
        <taxon>Magnetococcaceae</taxon>
        <taxon>Magnetofaba</taxon>
    </lineage>
</organism>
<evidence type="ECO:0000259" key="3">
    <source>
        <dbReference type="PROSITE" id="PS50043"/>
    </source>
</evidence>
<dbReference type="PANTHER" id="PTHR43214">
    <property type="entry name" value="TWO-COMPONENT RESPONSE REGULATOR"/>
    <property type="match status" value="1"/>
</dbReference>
<dbReference type="InterPro" id="IPR011006">
    <property type="entry name" value="CheY-like_superfamily"/>
</dbReference>
<dbReference type="InterPro" id="IPR001789">
    <property type="entry name" value="Sig_transdc_resp-reg_receiver"/>
</dbReference>
<dbReference type="InterPro" id="IPR000792">
    <property type="entry name" value="Tscrpt_reg_LuxR_C"/>
</dbReference>
<dbReference type="Gene3D" id="1.10.10.10">
    <property type="entry name" value="Winged helix-like DNA-binding domain superfamily/Winged helix DNA-binding domain"/>
    <property type="match status" value="1"/>
</dbReference>
<evidence type="ECO:0000256" key="1">
    <source>
        <dbReference type="ARBA" id="ARBA00023125"/>
    </source>
</evidence>
<keyword evidence="6" id="KW-1185">Reference proteome</keyword>
<dbReference type="InterPro" id="IPR016032">
    <property type="entry name" value="Sig_transdc_resp-reg_C-effctor"/>
</dbReference>
<dbReference type="CDD" id="cd00156">
    <property type="entry name" value="REC"/>
    <property type="match status" value="1"/>
</dbReference>